<dbReference type="Proteomes" id="UP001562354">
    <property type="component" value="Unassembled WGS sequence"/>
</dbReference>
<dbReference type="Gene3D" id="2.130.10.10">
    <property type="entry name" value="YVTN repeat-like/Quinoprotein amine dehydrogenase"/>
    <property type="match status" value="1"/>
</dbReference>
<dbReference type="RefSeq" id="XP_069197896.1">
    <property type="nucleotide sequence ID" value="XM_069345696.1"/>
</dbReference>
<dbReference type="SMART" id="SM00320">
    <property type="entry name" value="WD40"/>
    <property type="match status" value="3"/>
</dbReference>
<evidence type="ECO:0000256" key="4">
    <source>
        <dbReference type="PROSITE-ProRule" id="PRU00221"/>
    </source>
</evidence>
<gene>
    <name evidence="9" type="ORF">AAFC00_005846</name>
</gene>
<keyword evidence="3 5" id="KW-0677">Repeat</keyword>
<evidence type="ECO:0000313" key="10">
    <source>
        <dbReference type="Proteomes" id="UP001562354"/>
    </source>
</evidence>
<feature type="domain" description="DUF1899" evidence="8">
    <location>
        <begin position="4"/>
        <end position="68"/>
    </location>
</feature>
<feature type="compositionally biased region" description="Low complexity" evidence="7">
    <location>
        <begin position="523"/>
        <end position="563"/>
    </location>
</feature>
<dbReference type="Pfam" id="PF00400">
    <property type="entry name" value="WD40"/>
    <property type="match status" value="3"/>
</dbReference>
<sequence length="601" mass="65206">MSGKFVRASKYRHVFGRSTKKEQCYDNLRISKNAWDTNLIKANPKYLSVNWEASGGGSFAVIPVDEKGKLPEILPLFRGHTAAVLDTDWSPFDDSLIASGSDDGKVFLWKVPENFSLYQDTEEPVDVSPVAKLTGHTRKVGHVLFNPSAENVLASSSGDYTIKLWDVEAQTAPLTLKHNDIVQSLSWSADGGMMVTTCRDKKIRFWDVRQEKAAYEVPGHAGAKNSRAVWMGEHDRVATTGFSRMSDRQLGLWDVRNPAEPINGFEILDSISGVCMPFWDDSTQMLYLAGKGDGNIRYYEYENDKFQYLSEYKSVEPQRGIAFVPKRGVNTHDNEVMRCYKTVNDAYIEPVSFIVPRRAEVFQNDIYPPATGTKPSMSSSEWFGGKEAALPSKITMESLYEGETPVEIAAEKAPKPADVKATPAPTPANAPEPTPAPAKTEPTPQPAAARSPPASGSMKDNQQSMAAAASKFADKDAEESSDNDASSFEEVPKPIERPRAAAAVVAEKQEGKTGVKTPPRQQSSSAEPTKTTSAPAAEPAAIPSLASSTQESAPAPSPAKGAAEGIKGVLQDIKGMLAAQSSQIENLTKEVAELKARLGDA</sequence>
<evidence type="ECO:0000256" key="5">
    <source>
        <dbReference type="RuleBase" id="RU280818"/>
    </source>
</evidence>
<dbReference type="SMART" id="SM01167">
    <property type="entry name" value="DUF1900"/>
    <property type="match status" value="1"/>
</dbReference>
<accession>A0ABR3P618</accession>
<dbReference type="PRINTS" id="PR00320">
    <property type="entry name" value="GPROTEINBRPT"/>
</dbReference>
<protein>
    <recommendedName>
        <fullName evidence="5">Coronin</fullName>
    </recommendedName>
</protein>
<dbReference type="Pfam" id="PF16300">
    <property type="entry name" value="WD40_4"/>
    <property type="match status" value="1"/>
</dbReference>
<name>A0ABR3P618_9PEZI</name>
<feature type="region of interest" description="Disordered" evidence="7">
    <location>
        <begin position="410"/>
        <end position="563"/>
    </location>
</feature>
<evidence type="ECO:0000313" key="9">
    <source>
        <dbReference type="EMBL" id="KAL1301620.1"/>
    </source>
</evidence>
<reference evidence="9 10" key="1">
    <citation type="submission" date="2024-07" db="EMBL/GenBank/DDBJ databases">
        <title>Draft sequence of the Neodothiora populina.</title>
        <authorList>
            <person name="Drown D.D."/>
            <person name="Schuette U.S."/>
            <person name="Buechlein A.B."/>
            <person name="Rusch D.R."/>
            <person name="Winton L.W."/>
            <person name="Adams G.A."/>
        </authorList>
    </citation>
    <scope>NUCLEOTIDE SEQUENCE [LARGE SCALE GENOMIC DNA]</scope>
    <source>
        <strain evidence="9 10">CPC 39397</strain>
    </source>
</reference>
<dbReference type="InterPro" id="IPR015048">
    <property type="entry name" value="DUF1899"/>
</dbReference>
<evidence type="ECO:0000256" key="3">
    <source>
        <dbReference type="ARBA" id="ARBA00022737"/>
    </source>
</evidence>
<feature type="repeat" description="WD" evidence="4">
    <location>
        <begin position="175"/>
        <end position="216"/>
    </location>
</feature>
<evidence type="ECO:0000256" key="6">
    <source>
        <dbReference type="SAM" id="Coils"/>
    </source>
</evidence>
<dbReference type="InterPro" id="IPR015505">
    <property type="entry name" value="Coronin"/>
</dbReference>
<dbReference type="PROSITE" id="PS50082">
    <property type="entry name" value="WD_REPEATS_2"/>
    <property type="match status" value="3"/>
</dbReference>
<feature type="compositionally biased region" description="Pro residues" evidence="7">
    <location>
        <begin position="424"/>
        <end position="436"/>
    </location>
</feature>
<feature type="repeat" description="WD" evidence="4">
    <location>
        <begin position="133"/>
        <end position="175"/>
    </location>
</feature>
<dbReference type="InterPro" id="IPR020472">
    <property type="entry name" value="WD40_PAC1"/>
</dbReference>
<dbReference type="EMBL" id="JBFMKM010000013">
    <property type="protein sequence ID" value="KAL1301620.1"/>
    <property type="molecule type" value="Genomic_DNA"/>
</dbReference>
<evidence type="ECO:0000256" key="2">
    <source>
        <dbReference type="ARBA" id="ARBA00022574"/>
    </source>
</evidence>
<comment type="caution">
    <text evidence="9">The sequence shown here is derived from an EMBL/GenBank/DDBJ whole genome shotgun (WGS) entry which is preliminary data.</text>
</comment>
<organism evidence="9 10">
    <name type="scientific">Neodothiora populina</name>
    <dbReference type="NCBI Taxonomy" id="2781224"/>
    <lineage>
        <taxon>Eukaryota</taxon>
        <taxon>Fungi</taxon>
        <taxon>Dikarya</taxon>
        <taxon>Ascomycota</taxon>
        <taxon>Pezizomycotina</taxon>
        <taxon>Dothideomycetes</taxon>
        <taxon>Dothideomycetidae</taxon>
        <taxon>Dothideales</taxon>
        <taxon>Dothioraceae</taxon>
        <taxon>Neodothiora</taxon>
    </lineage>
</organism>
<comment type="similarity">
    <text evidence="1 5">Belongs to the WD repeat coronin family.</text>
</comment>
<dbReference type="GeneID" id="95979545"/>
<dbReference type="PANTHER" id="PTHR10856">
    <property type="entry name" value="CORONIN"/>
    <property type="match status" value="1"/>
</dbReference>
<proteinExistence type="inferred from homology"/>
<evidence type="ECO:0000256" key="1">
    <source>
        <dbReference type="ARBA" id="ARBA00009482"/>
    </source>
</evidence>
<evidence type="ECO:0000256" key="7">
    <source>
        <dbReference type="SAM" id="MobiDB-lite"/>
    </source>
</evidence>
<feature type="compositionally biased region" description="Basic and acidic residues" evidence="7">
    <location>
        <begin position="490"/>
        <end position="499"/>
    </location>
</feature>
<dbReference type="InterPro" id="IPR019775">
    <property type="entry name" value="WD40_repeat_CS"/>
</dbReference>
<dbReference type="PANTHER" id="PTHR10856:SF0">
    <property type="entry name" value="CORONIN"/>
    <property type="match status" value="1"/>
</dbReference>
<keyword evidence="10" id="KW-1185">Reference proteome</keyword>
<feature type="compositionally biased region" description="Low complexity" evidence="7">
    <location>
        <begin position="437"/>
        <end position="457"/>
    </location>
</feature>
<feature type="coiled-coil region" evidence="6">
    <location>
        <begin position="570"/>
        <end position="597"/>
    </location>
</feature>
<dbReference type="PROSITE" id="PS50294">
    <property type="entry name" value="WD_REPEATS_REGION"/>
    <property type="match status" value="3"/>
</dbReference>
<dbReference type="PROSITE" id="PS00678">
    <property type="entry name" value="WD_REPEATS_1"/>
    <property type="match status" value="2"/>
</dbReference>
<dbReference type="SMART" id="SM01166">
    <property type="entry name" value="DUF1899"/>
    <property type="match status" value="1"/>
</dbReference>
<dbReference type="Pfam" id="PF08953">
    <property type="entry name" value="DUF1899"/>
    <property type="match status" value="1"/>
</dbReference>
<dbReference type="InterPro" id="IPR015943">
    <property type="entry name" value="WD40/YVTN_repeat-like_dom_sf"/>
</dbReference>
<feature type="repeat" description="WD" evidence="4">
    <location>
        <begin position="77"/>
        <end position="119"/>
    </location>
</feature>
<keyword evidence="6" id="KW-0175">Coiled coil</keyword>
<dbReference type="InterPro" id="IPR036322">
    <property type="entry name" value="WD40_repeat_dom_sf"/>
</dbReference>
<dbReference type="SUPFAM" id="SSF50978">
    <property type="entry name" value="WD40 repeat-like"/>
    <property type="match status" value="1"/>
</dbReference>
<evidence type="ECO:0000259" key="8">
    <source>
        <dbReference type="SMART" id="SM01166"/>
    </source>
</evidence>
<dbReference type="InterPro" id="IPR001680">
    <property type="entry name" value="WD40_rpt"/>
</dbReference>
<keyword evidence="2 4" id="KW-0853">WD repeat</keyword>